<evidence type="ECO:0000256" key="1">
    <source>
        <dbReference type="ARBA" id="ARBA00022636"/>
    </source>
</evidence>
<keyword evidence="5" id="KW-0966">Cell projection</keyword>
<organism evidence="5 6">
    <name type="scientific">Reinekea marinisedimentorum</name>
    <dbReference type="NCBI Taxonomy" id="230495"/>
    <lineage>
        <taxon>Bacteria</taxon>
        <taxon>Pseudomonadati</taxon>
        <taxon>Pseudomonadota</taxon>
        <taxon>Gammaproteobacteria</taxon>
        <taxon>Oceanospirillales</taxon>
        <taxon>Saccharospirillaceae</taxon>
        <taxon>Reinekea</taxon>
    </lineage>
</organism>
<accession>A0A4V2UIV2</accession>
<comment type="caution">
    <text evidence="5">The sequence shown here is derived from an EMBL/GenBank/DDBJ whole genome shotgun (WGS) entry which is preliminary data.</text>
</comment>
<feature type="domain" description="Type III secretion system flagellar brake protein YcgR PilZN" evidence="4">
    <location>
        <begin position="13"/>
        <end position="96"/>
    </location>
</feature>
<dbReference type="InterPro" id="IPR012349">
    <property type="entry name" value="Split_barrel_FMN-bd"/>
</dbReference>
<dbReference type="Gene3D" id="2.30.110.10">
    <property type="entry name" value="Electron Transport, Fmn-binding Protein, Chain A"/>
    <property type="match status" value="1"/>
</dbReference>
<proteinExistence type="predicted"/>
<dbReference type="EMBL" id="SLZR01000019">
    <property type="protein sequence ID" value="TCS37600.1"/>
    <property type="molecule type" value="Genomic_DNA"/>
</dbReference>
<dbReference type="RefSeq" id="WP_132703311.1">
    <property type="nucleotide sequence ID" value="NZ_SLZR01000019.1"/>
</dbReference>
<keyword evidence="3" id="KW-0975">Bacterial flagellum</keyword>
<dbReference type="GO" id="GO:0000166">
    <property type="term" value="F:nucleotide binding"/>
    <property type="evidence" value="ECO:0007669"/>
    <property type="project" value="UniProtKB-KW"/>
</dbReference>
<sequence length="222" mass="24283">MAADELTRLRLAPGLAMNLEVLGGDGQRHKGVFLGMISGRSVMMSTPLVGENRPLLLRKDQPVVCRFFDQKIACAFRSQVLYLCTTPIHYLHLAWPTDVEVGHVRVSERVVANLQMNVVNQSDISWDKSHGAIVDLSISGARLETVEPVGNIGDKIVLSGRVVVGHVARLVTIEATLRAELDKFELSNSTAAYGIEFNYISDVDFLALKAFVNGQLVKGAAR</sequence>
<reference evidence="5 6" key="1">
    <citation type="submission" date="2019-03" db="EMBL/GenBank/DDBJ databases">
        <title>Genomic Encyclopedia of Archaeal and Bacterial Type Strains, Phase II (KMG-II): from individual species to whole genera.</title>
        <authorList>
            <person name="Goeker M."/>
        </authorList>
    </citation>
    <scope>NUCLEOTIDE SEQUENCE [LARGE SCALE GENOMIC DNA]</scope>
    <source>
        <strain evidence="5 6">DSM 15388</strain>
    </source>
</reference>
<evidence type="ECO:0000313" key="6">
    <source>
        <dbReference type="Proteomes" id="UP000295793"/>
    </source>
</evidence>
<gene>
    <name evidence="5" type="ORF">BCF53_11922</name>
</gene>
<evidence type="ECO:0000256" key="3">
    <source>
        <dbReference type="ARBA" id="ARBA00023143"/>
    </source>
</evidence>
<protein>
    <submittedName>
        <fullName evidence="5">Flagellar protein YcgR</fullName>
    </submittedName>
</protein>
<name>A0A4V2UIV2_9GAMM</name>
<keyword evidence="1" id="KW-0973">c-di-GMP</keyword>
<dbReference type="InterPro" id="IPR009926">
    <property type="entry name" value="T3SS_YcgR_PilZN"/>
</dbReference>
<dbReference type="SUPFAM" id="SSF141371">
    <property type="entry name" value="PilZ domain-like"/>
    <property type="match status" value="2"/>
</dbReference>
<dbReference type="OrthoDB" id="5735035at2"/>
<dbReference type="Proteomes" id="UP000295793">
    <property type="component" value="Unassembled WGS sequence"/>
</dbReference>
<dbReference type="AlphaFoldDB" id="A0A4V2UIV2"/>
<dbReference type="Pfam" id="PF12945">
    <property type="entry name" value="PilZNR"/>
    <property type="match status" value="1"/>
</dbReference>
<evidence type="ECO:0000259" key="4">
    <source>
        <dbReference type="Pfam" id="PF12945"/>
    </source>
</evidence>
<evidence type="ECO:0000313" key="5">
    <source>
        <dbReference type="EMBL" id="TCS37600.1"/>
    </source>
</evidence>
<keyword evidence="5" id="KW-0969">Cilium</keyword>
<keyword evidence="5" id="KW-0282">Flagellum</keyword>
<keyword evidence="2" id="KW-0547">Nucleotide-binding</keyword>
<keyword evidence="6" id="KW-1185">Reference proteome</keyword>
<evidence type="ECO:0000256" key="2">
    <source>
        <dbReference type="ARBA" id="ARBA00022741"/>
    </source>
</evidence>